<proteinExistence type="inferred from homology"/>
<dbReference type="InterPro" id="IPR035684">
    <property type="entry name" value="ArgRS_core"/>
</dbReference>
<evidence type="ECO:0000256" key="5">
    <source>
        <dbReference type="ARBA" id="ARBA00022840"/>
    </source>
</evidence>
<name>A0A367JCX9_RHIST</name>
<dbReference type="GO" id="GO:0005524">
    <property type="term" value="F:ATP binding"/>
    <property type="evidence" value="ECO:0007669"/>
    <property type="project" value="UniProtKB-KW"/>
</dbReference>
<accession>A0A367JCX9</accession>
<dbReference type="AlphaFoldDB" id="A0A367JCX9"/>
<dbReference type="EMBL" id="PJQM01003648">
    <property type="protein sequence ID" value="RCH87793.1"/>
    <property type="molecule type" value="Genomic_DNA"/>
</dbReference>
<dbReference type="STRING" id="4846.A0A367JCX9"/>
<evidence type="ECO:0000256" key="8">
    <source>
        <dbReference type="ARBA" id="ARBA00033033"/>
    </source>
</evidence>
<keyword evidence="4 10" id="KW-0547">Nucleotide-binding</keyword>
<dbReference type="SUPFAM" id="SSF52374">
    <property type="entry name" value="Nucleotidylyl transferase"/>
    <property type="match status" value="1"/>
</dbReference>
<dbReference type="OrthoDB" id="68056at2759"/>
<evidence type="ECO:0000256" key="6">
    <source>
        <dbReference type="ARBA" id="ARBA00022917"/>
    </source>
</evidence>
<dbReference type="GO" id="GO:0005739">
    <property type="term" value="C:mitochondrion"/>
    <property type="evidence" value="ECO:0007669"/>
    <property type="project" value="TreeGrafter"/>
</dbReference>
<dbReference type="Gene3D" id="3.40.50.620">
    <property type="entry name" value="HUPs"/>
    <property type="match status" value="1"/>
</dbReference>
<dbReference type="GO" id="GO:0004814">
    <property type="term" value="F:arginine-tRNA ligase activity"/>
    <property type="evidence" value="ECO:0007669"/>
    <property type="project" value="UniProtKB-EC"/>
</dbReference>
<organism evidence="12 13">
    <name type="scientific">Rhizopus stolonifer</name>
    <name type="common">Rhizopus nigricans</name>
    <dbReference type="NCBI Taxonomy" id="4846"/>
    <lineage>
        <taxon>Eukaryota</taxon>
        <taxon>Fungi</taxon>
        <taxon>Fungi incertae sedis</taxon>
        <taxon>Mucoromycota</taxon>
        <taxon>Mucoromycotina</taxon>
        <taxon>Mucoromycetes</taxon>
        <taxon>Mucorales</taxon>
        <taxon>Mucorineae</taxon>
        <taxon>Rhizopodaceae</taxon>
        <taxon>Rhizopus</taxon>
    </lineage>
</organism>
<evidence type="ECO:0000256" key="10">
    <source>
        <dbReference type="RuleBase" id="RU363038"/>
    </source>
</evidence>
<feature type="domain" description="DALR anticodon binding" evidence="11">
    <location>
        <begin position="452"/>
        <end position="567"/>
    </location>
</feature>
<dbReference type="NCBIfam" id="TIGR00456">
    <property type="entry name" value="argS"/>
    <property type="match status" value="1"/>
</dbReference>
<keyword evidence="5 10" id="KW-0067">ATP-binding</keyword>
<dbReference type="Gene3D" id="3.30.1360.70">
    <property type="entry name" value="Arginyl tRNA synthetase N-terminal domain"/>
    <property type="match status" value="1"/>
</dbReference>
<evidence type="ECO:0000256" key="2">
    <source>
        <dbReference type="ARBA" id="ARBA00012837"/>
    </source>
</evidence>
<evidence type="ECO:0000256" key="9">
    <source>
        <dbReference type="ARBA" id="ARBA00049339"/>
    </source>
</evidence>
<dbReference type="PRINTS" id="PR01038">
    <property type="entry name" value="TRNASYNTHARG"/>
</dbReference>
<dbReference type="PANTHER" id="PTHR11956">
    <property type="entry name" value="ARGINYL-TRNA SYNTHETASE"/>
    <property type="match status" value="1"/>
</dbReference>
<dbReference type="PROSITE" id="PS00178">
    <property type="entry name" value="AA_TRNA_LIGASE_I"/>
    <property type="match status" value="1"/>
</dbReference>
<keyword evidence="6 10" id="KW-0648">Protein biosynthesis</keyword>
<dbReference type="GO" id="GO:0006420">
    <property type="term" value="P:arginyl-tRNA aminoacylation"/>
    <property type="evidence" value="ECO:0007669"/>
    <property type="project" value="InterPro"/>
</dbReference>
<dbReference type="InterPro" id="IPR014729">
    <property type="entry name" value="Rossmann-like_a/b/a_fold"/>
</dbReference>
<keyword evidence="3 10" id="KW-0436">Ligase</keyword>
<evidence type="ECO:0000313" key="12">
    <source>
        <dbReference type="EMBL" id="RCH87793.1"/>
    </source>
</evidence>
<dbReference type="InterPro" id="IPR001278">
    <property type="entry name" value="Arg-tRNA-ligase"/>
</dbReference>
<dbReference type="SUPFAM" id="SSF55190">
    <property type="entry name" value="Arginyl-tRNA synthetase (ArgRS), N-terminal 'additional' domain"/>
    <property type="match status" value="1"/>
</dbReference>
<dbReference type="Gene3D" id="1.10.730.10">
    <property type="entry name" value="Isoleucyl-tRNA Synthetase, Domain 1"/>
    <property type="match status" value="1"/>
</dbReference>
<gene>
    <name evidence="12" type="primary">RARS2_1</name>
    <name evidence="12" type="ORF">CU098_003449</name>
</gene>
<evidence type="ECO:0000313" key="13">
    <source>
        <dbReference type="Proteomes" id="UP000253551"/>
    </source>
</evidence>
<dbReference type="SMART" id="SM00836">
    <property type="entry name" value="DALR_1"/>
    <property type="match status" value="1"/>
</dbReference>
<comment type="similarity">
    <text evidence="1 10">Belongs to the class-I aminoacyl-tRNA synthetase family.</text>
</comment>
<evidence type="ECO:0000256" key="4">
    <source>
        <dbReference type="ARBA" id="ARBA00022741"/>
    </source>
</evidence>
<dbReference type="InterPro" id="IPR001412">
    <property type="entry name" value="aa-tRNA-synth_I_CS"/>
</dbReference>
<dbReference type="InterPro" id="IPR008909">
    <property type="entry name" value="DALR_anticod-bd"/>
</dbReference>
<dbReference type="InterPro" id="IPR009080">
    <property type="entry name" value="tRNAsynth_Ia_anticodon-bd"/>
</dbReference>
<dbReference type="InterPro" id="IPR036695">
    <property type="entry name" value="Arg-tRNA-synth_N_sf"/>
</dbReference>
<dbReference type="Proteomes" id="UP000253551">
    <property type="component" value="Unassembled WGS sequence"/>
</dbReference>
<sequence length="567" mass="64505">MSTFSFRNAIAKPLSQLTHIEKRAILSALSTPKIATEQQFSIPIPKLLAHVEQKPNVTAYCQELAGKFEPNAYIEKATASGPFLHFDVRPLEYIKSTLQQVYKEKEKYGHHQQENPKTVVIDYSSPNIAKPFHAGHLRSTILGNFIKRIHQVNGYKTIGINYLGDWGKQYGLLAVGFDLFGDSQKLLQDPIHHLYEVYVKVNQLAKENPKIDQQANLYFKKMEEGDETALGQWKRFRELSIDSYKQIYQRLNIEFDYYSGESQTEPFIPQAYDLLAKHDLIEQTEDGAWIVNLEQYNLGKPIVRRADGTSLYITRDLASILLRRHLFGSFEKAVYVVGTEQELYLKQLFKICELLEYPIQMHHANFGRVMGMSTRKGTVVFLQDILDTAKEHMLDNVRSSNPSMDSETQEQIADKLGASAVIVQDMVAKRVKNYQFSWDRMTTAKGYTGVYLQYTFARMCGIQYKANVPICADADLSLLKEKEAFELALTISQLPDITQSACQAMDPCILVQYLFRLAHVTGQANTKLRVKGSDASTAEARMLLFWAAKTTLANGLDMLGIDPLHRV</sequence>
<dbReference type="SUPFAM" id="SSF47323">
    <property type="entry name" value="Anticodon-binding domain of a subclass of class I aminoacyl-tRNA synthetases"/>
    <property type="match status" value="1"/>
</dbReference>
<keyword evidence="13" id="KW-1185">Reference proteome</keyword>
<protein>
    <recommendedName>
        <fullName evidence="2">arginine--tRNA ligase</fullName>
        <ecNumber evidence="2">6.1.1.19</ecNumber>
    </recommendedName>
    <alternativeName>
        <fullName evidence="8">Arginyl-tRNA synthetase</fullName>
    </alternativeName>
</protein>
<dbReference type="PANTHER" id="PTHR11956:SF11">
    <property type="entry name" value="ARGININE--TRNA LIGASE, MITOCHONDRIAL-RELATED"/>
    <property type="match status" value="1"/>
</dbReference>
<dbReference type="Pfam" id="PF05746">
    <property type="entry name" value="DALR_1"/>
    <property type="match status" value="1"/>
</dbReference>
<keyword evidence="7 10" id="KW-0030">Aminoacyl-tRNA synthetase</keyword>
<evidence type="ECO:0000256" key="1">
    <source>
        <dbReference type="ARBA" id="ARBA00005594"/>
    </source>
</evidence>
<dbReference type="FunFam" id="3.40.50.620:FF:000058">
    <property type="entry name" value="Mitochondrial arginyl-tRNA synthetase"/>
    <property type="match status" value="1"/>
</dbReference>
<reference evidence="12 13" key="1">
    <citation type="journal article" date="2018" name="G3 (Bethesda)">
        <title>Phylogenetic and Phylogenomic Definition of Rhizopus Species.</title>
        <authorList>
            <person name="Gryganskyi A.P."/>
            <person name="Golan J."/>
            <person name="Dolatabadi S."/>
            <person name="Mondo S."/>
            <person name="Robb S."/>
            <person name="Idnurm A."/>
            <person name="Muszewska A."/>
            <person name="Steczkiewicz K."/>
            <person name="Masonjones S."/>
            <person name="Liao H.L."/>
            <person name="Gajdeczka M.T."/>
            <person name="Anike F."/>
            <person name="Vuek A."/>
            <person name="Anishchenko I.M."/>
            <person name="Voigt K."/>
            <person name="de Hoog G.S."/>
            <person name="Smith M.E."/>
            <person name="Heitman J."/>
            <person name="Vilgalys R."/>
            <person name="Stajich J.E."/>
        </authorList>
    </citation>
    <scope>NUCLEOTIDE SEQUENCE [LARGE SCALE GENOMIC DNA]</scope>
    <source>
        <strain evidence="12 13">LSU 92-RS-03</strain>
    </source>
</reference>
<comment type="catalytic activity">
    <reaction evidence="9">
        <text>tRNA(Arg) + L-arginine + ATP = L-arginyl-tRNA(Arg) + AMP + diphosphate</text>
        <dbReference type="Rhea" id="RHEA:20301"/>
        <dbReference type="Rhea" id="RHEA-COMP:9658"/>
        <dbReference type="Rhea" id="RHEA-COMP:9673"/>
        <dbReference type="ChEBI" id="CHEBI:30616"/>
        <dbReference type="ChEBI" id="CHEBI:32682"/>
        <dbReference type="ChEBI" id="CHEBI:33019"/>
        <dbReference type="ChEBI" id="CHEBI:78442"/>
        <dbReference type="ChEBI" id="CHEBI:78513"/>
        <dbReference type="ChEBI" id="CHEBI:456215"/>
        <dbReference type="EC" id="6.1.1.19"/>
    </reaction>
</comment>
<evidence type="ECO:0000256" key="3">
    <source>
        <dbReference type="ARBA" id="ARBA00022598"/>
    </source>
</evidence>
<dbReference type="GO" id="GO:0032543">
    <property type="term" value="P:mitochondrial translation"/>
    <property type="evidence" value="ECO:0007669"/>
    <property type="project" value="TreeGrafter"/>
</dbReference>
<evidence type="ECO:0000259" key="11">
    <source>
        <dbReference type="SMART" id="SM00836"/>
    </source>
</evidence>
<dbReference type="Pfam" id="PF00750">
    <property type="entry name" value="tRNA-synt_1d"/>
    <property type="match status" value="1"/>
</dbReference>
<evidence type="ECO:0000256" key="7">
    <source>
        <dbReference type="ARBA" id="ARBA00023146"/>
    </source>
</evidence>
<dbReference type="FunFam" id="1.10.730.10:FF:000006">
    <property type="entry name" value="Arginyl-tRNA synthetase 2, mitochondrial"/>
    <property type="match status" value="1"/>
</dbReference>
<dbReference type="EC" id="6.1.1.19" evidence="2"/>
<comment type="caution">
    <text evidence="12">The sequence shown here is derived from an EMBL/GenBank/DDBJ whole genome shotgun (WGS) entry which is preliminary data.</text>
</comment>